<dbReference type="GO" id="GO:0005634">
    <property type="term" value="C:nucleus"/>
    <property type="evidence" value="ECO:0000318"/>
    <property type="project" value="GO_Central"/>
</dbReference>
<dbReference type="SMART" id="SM00212">
    <property type="entry name" value="UBCc"/>
    <property type="match status" value="1"/>
</dbReference>
<feature type="active site" description="Glycyl thioester intermediate" evidence="3">
    <location>
        <position position="130"/>
    </location>
</feature>
<sequence length="192" mass="21810">MDEDQQDPNQDPYAETDQKQSLRNRYSSPVETKSSKWHSKINGMGASVRRLQLELTELTLHPPANCSAGPKGDNIYQWVATILGPAGSVYQGGVFFLELEFTNDYPFKPPTVTFRTRVYHCNINSKGAICLDLLNENWSPTTTISQILQSICNLLKNCIPSKPLVDNIALLYFQDKSRHDEIARQWTQRFAT</sequence>
<dbReference type="InterPro" id="IPR000608">
    <property type="entry name" value="UBC"/>
</dbReference>
<keyword evidence="1" id="KW-0808">Transferase</keyword>
<dbReference type="GeneID" id="6754406"/>
<evidence type="ECO:0000256" key="2">
    <source>
        <dbReference type="ARBA" id="ARBA00022786"/>
    </source>
</evidence>
<evidence type="ECO:0000256" key="5">
    <source>
        <dbReference type="SAM" id="MobiDB-lite"/>
    </source>
</evidence>
<dbReference type="GO" id="GO:0061631">
    <property type="term" value="F:ubiquitin conjugating enzyme activity"/>
    <property type="evidence" value="ECO:0000318"/>
    <property type="project" value="GO_Central"/>
</dbReference>
<protein>
    <recommendedName>
        <fullName evidence="6">UBC core domain-containing protein</fullName>
    </recommendedName>
</protein>
<name>B3S0M9_TRIAD</name>
<dbReference type="AlphaFoldDB" id="B3S0M9"/>
<dbReference type="GO" id="GO:0000209">
    <property type="term" value="P:protein polyubiquitination"/>
    <property type="evidence" value="ECO:0000318"/>
    <property type="project" value="GO_Central"/>
</dbReference>
<dbReference type="STRING" id="10228.B3S0M9"/>
<dbReference type="KEGG" id="tad:TRIADDRAFT_26380"/>
<dbReference type="eggNOG" id="KOG0417">
    <property type="taxonomic scope" value="Eukaryota"/>
</dbReference>
<dbReference type="PANTHER" id="PTHR24068">
    <property type="entry name" value="UBIQUITIN-CONJUGATING ENZYME E2"/>
    <property type="match status" value="1"/>
</dbReference>
<dbReference type="InterPro" id="IPR023313">
    <property type="entry name" value="UBQ-conjugating_AS"/>
</dbReference>
<reference evidence="7 8" key="1">
    <citation type="journal article" date="2008" name="Nature">
        <title>The Trichoplax genome and the nature of placozoans.</title>
        <authorList>
            <person name="Srivastava M."/>
            <person name="Begovic E."/>
            <person name="Chapman J."/>
            <person name="Putnam N.H."/>
            <person name="Hellsten U."/>
            <person name="Kawashima T."/>
            <person name="Kuo A."/>
            <person name="Mitros T."/>
            <person name="Salamov A."/>
            <person name="Carpenter M.L."/>
            <person name="Signorovitch A.Y."/>
            <person name="Moreno M.A."/>
            <person name="Kamm K."/>
            <person name="Grimwood J."/>
            <person name="Schmutz J."/>
            <person name="Shapiro H."/>
            <person name="Grigoriev I.V."/>
            <person name="Buss L.W."/>
            <person name="Schierwater B."/>
            <person name="Dellaporta S.L."/>
            <person name="Rokhsar D.S."/>
        </authorList>
    </citation>
    <scope>NUCLEOTIDE SEQUENCE [LARGE SCALE GENOMIC DNA]</scope>
    <source>
        <strain evidence="7 8">Grell-BS-1999</strain>
    </source>
</reference>
<feature type="region of interest" description="Disordered" evidence="5">
    <location>
        <begin position="1"/>
        <end position="37"/>
    </location>
</feature>
<comment type="similarity">
    <text evidence="4">Belongs to the ubiquitin-conjugating enzyme family.</text>
</comment>
<dbReference type="SUPFAM" id="SSF54495">
    <property type="entry name" value="UBC-like"/>
    <property type="match status" value="1"/>
</dbReference>
<dbReference type="OMA" id="WHSKING"/>
<evidence type="ECO:0000256" key="3">
    <source>
        <dbReference type="PROSITE-ProRule" id="PRU10133"/>
    </source>
</evidence>
<dbReference type="EMBL" id="DS985246">
    <property type="protein sequence ID" value="EDV24039.1"/>
    <property type="molecule type" value="Genomic_DNA"/>
</dbReference>
<evidence type="ECO:0000259" key="6">
    <source>
        <dbReference type="PROSITE" id="PS50127"/>
    </source>
</evidence>
<dbReference type="HOGENOM" id="CLU_030988_14_3_1"/>
<evidence type="ECO:0000256" key="4">
    <source>
        <dbReference type="RuleBase" id="RU362109"/>
    </source>
</evidence>
<dbReference type="PROSITE" id="PS00183">
    <property type="entry name" value="UBC_1"/>
    <property type="match status" value="1"/>
</dbReference>
<keyword evidence="8" id="KW-1185">Reference proteome</keyword>
<dbReference type="OrthoDB" id="7851174at2759"/>
<evidence type="ECO:0000256" key="1">
    <source>
        <dbReference type="ARBA" id="ARBA00022679"/>
    </source>
</evidence>
<evidence type="ECO:0000313" key="7">
    <source>
        <dbReference type="EMBL" id="EDV24039.1"/>
    </source>
</evidence>
<keyword evidence="4" id="KW-0547">Nucleotide-binding</keyword>
<dbReference type="PhylomeDB" id="B3S0M9"/>
<dbReference type="CTD" id="6754406"/>
<dbReference type="InParanoid" id="B3S0M9"/>
<dbReference type="PROSITE" id="PS50127">
    <property type="entry name" value="UBC_2"/>
    <property type="match status" value="1"/>
</dbReference>
<keyword evidence="4" id="KW-0067">ATP-binding</keyword>
<feature type="compositionally biased region" description="Polar residues" evidence="5">
    <location>
        <begin position="19"/>
        <end position="32"/>
    </location>
</feature>
<dbReference type="InterPro" id="IPR016135">
    <property type="entry name" value="UBQ-conjugating_enzyme/RWD"/>
</dbReference>
<dbReference type="FunFam" id="3.10.110.10:FF:000099">
    <property type="entry name" value="Ubiquitin-conjugating enzyme E2 E3"/>
    <property type="match status" value="1"/>
</dbReference>
<dbReference type="RefSeq" id="XP_002113565.1">
    <property type="nucleotide sequence ID" value="XM_002113529.1"/>
</dbReference>
<feature type="domain" description="UBC core" evidence="6">
    <location>
        <begin position="46"/>
        <end position="192"/>
    </location>
</feature>
<dbReference type="Gene3D" id="3.10.110.10">
    <property type="entry name" value="Ubiquitin Conjugating Enzyme"/>
    <property type="match status" value="1"/>
</dbReference>
<accession>B3S0M9</accession>
<keyword evidence="2 4" id="KW-0833">Ubl conjugation pathway</keyword>
<proteinExistence type="inferred from homology"/>
<gene>
    <name evidence="7" type="ORF">TRIADDRAFT_26380</name>
</gene>
<dbReference type="Pfam" id="PF00179">
    <property type="entry name" value="UQ_con"/>
    <property type="match status" value="1"/>
</dbReference>
<dbReference type="Proteomes" id="UP000009022">
    <property type="component" value="Unassembled WGS sequence"/>
</dbReference>
<organism evidence="7 8">
    <name type="scientific">Trichoplax adhaerens</name>
    <name type="common">Trichoplax reptans</name>
    <dbReference type="NCBI Taxonomy" id="10228"/>
    <lineage>
        <taxon>Eukaryota</taxon>
        <taxon>Metazoa</taxon>
        <taxon>Placozoa</taxon>
        <taxon>Uniplacotomia</taxon>
        <taxon>Trichoplacea</taxon>
        <taxon>Trichoplacidae</taxon>
        <taxon>Trichoplax</taxon>
    </lineage>
</organism>
<dbReference type="GO" id="GO:0005524">
    <property type="term" value="F:ATP binding"/>
    <property type="evidence" value="ECO:0007669"/>
    <property type="project" value="UniProtKB-UniRule"/>
</dbReference>
<evidence type="ECO:0000313" key="8">
    <source>
        <dbReference type="Proteomes" id="UP000009022"/>
    </source>
</evidence>